<proteinExistence type="inferred from homology"/>
<evidence type="ECO:0000256" key="5">
    <source>
        <dbReference type="ARBA" id="ARBA00023163"/>
    </source>
</evidence>
<dbReference type="InterPro" id="IPR039425">
    <property type="entry name" value="RNA_pol_sigma-70-like"/>
</dbReference>
<reference evidence="8 9" key="1">
    <citation type="submission" date="2020-07" db="EMBL/GenBank/DDBJ databases">
        <title>Sequencing the genomes of 1000 actinobacteria strains.</title>
        <authorList>
            <person name="Klenk H.-P."/>
        </authorList>
    </citation>
    <scope>NUCLEOTIDE SEQUENCE [LARGE SCALE GENOMIC DNA]</scope>
    <source>
        <strain evidence="8 9">DSM 44121</strain>
    </source>
</reference>
<dbReference type="RefSeq" id="WP_182619900.1">
    <property type="nucleotide sequence ID" value="NZ_BAAATF010000017.1"/>
</dbReference>
<dbReference type="SUPFAM" id="SSF88946">
    <property type="entry name" value="Sigma2 domain of RNA polymerase sigma factors"/>
    <property type="match status" value="1"/>
</dbReference>
<dbReference type="InterPro" id="IPR007627">
    <property type="entry name" value="RNA_pol_sigma70_r2"/>
</dbReference>
<dbReference type="Pfam" id="PF08281">
    <property type="entry name" value="Sigma70_r4_2"/>
    <property type="match status" value="1"/>
</dbReference>
<dbReference type="GO" id="GO:0003677">
    <property type="term" value="F:DNA binding"/>
    <property type="evidence" value="ECO:0007669"/>
    <property type="project" value="UniProtKB-KW"/>
</dbReference>
<accession>A0A7W3PGD3</accession>
<dbReference type="Proteomes" id="UP000540568">
    <property type="component" value="Unassembled WGS sequence"/>
</dbReference>
<keyword evidence="5" id="KW-0804">Transcription</keyword>
<dbReference type="GO" id="GO:0006352">
    <property type="term" value="P:DNA-templated transcription initiation"/>
    <property type="evidence" value="ECO:0007669"/>
    <property type="project" value="InterPro"/>
</dbReference>
<evidence type="ECO:0000256" key="4">
    <source>
        <dbReference type="ARBA" id="ARBA00023125"/>
    </source>
</evidence>
<dbReference type="Gene3D" id="1.10.1740.10">
    <property type="match status" value="1"/>
</dbReference>
<dbReference type="NCBIfam" id="TIGR02983">
    <property type="entry name" value="SigE-fam_strep"/>
    <property type="match status" value="1"/>
</dbReference>
<dbReference type="SUPFAM" id="SSF88659">
    <property type="entry name" value="Sigma3 and sigma4 domains of RNA polymerase sigma factors"/>
    <property type="match status" value="1"/>
</dbReference>
<organism evidence="8 9">
    <name type="scientific">Promicromonospora sukumoe</name>
    <dbReference type="NCBI Taxonomy" id="88382"/>
    <lineage>
        <taxon>Bacteria</taxon>
        <taxon>Bacillati</taxon>
        <taxon>Actinomycetota</taxon>
        <taxon>Actinomycetes</taxon>
        <taxon>Micrococcales</taxon>
        <taxon>Promicromonosporaceae</taxon>
        <taxon>Promicromonospora</taxon>
    </lineage>
</organism>
<dbReference type="InterPro" id="IPR013249">
    <property type="entry name" value="RNA_pol_sigma70_r4_t2"/>
</dbReference>
<keyword evidence="3" id="KW-0731">Sigma factor</keyword>
<dbReference type="EMBL" id="JACGWV010000002">
    <property type="protein sequence ID" value="MBA8810853.1"/>
    <property type="molecule type" value="Genomic_DNA"/>
</dbReference>
<protein>
    <submittedName>
        <fullName evidence="8">RNA polymerase sigma-70 factor (Sigma-E family)</fullName>
    </submittedName>
</protein>
<name>A0A7W3PGD3_9MICO</name>
<dbReference type="AlphaFoldDB" id="A0A7W3PGD3"/>
<comment type="similarity">
    <text evidence="1">Belongs to the sigma-70 factor family. ECF subfamily.</text>
</comment>
<evidence type="ECO:0000313" key="8">
    <source>
        <dbReference type="EMBL" id="MBA8810853.1"/>
    </source>
</evidence>
<feature type="domain" description="RNA polymerase sigma-70 region 2" evidence="6">
    <location>
        <begin position="27"/>
        <end position="91"/>
    </location>
</feature>
<comment type="caution">
    <text evidence="8">The sequence shown here is derived from an EMBL/GenBank/DDBJ whole genome shotgun (WGS) entry which is preliminary data.</text>
</comment>
<evidence type="ECO:0000259" key="7">
    <source>
        <dbReference type="Pfam" id="PF08281"/>
    </source>
</evidence>
<dbReference type="PANTHER" id="PTHR43133">
    <property type="entry name" value="RNA POLYMERASE ECF-TYPE SIGMA FACTO"/>
    <property type="match status" value="1"/>
</dbReference>
<dbReference type="InterPro" id="IPR014284">
    <property type="entry name" value="RNA_pol_sigma-70_dom"/>
</dbReference>
<dbReference type="GO" id="GO:0016987">
    <property type="term" value="F:sigma factor activity"/>
    <property type="evidence" value="ECO:0007669"/>
    <property type="project" value="UniProtKB-KW"/>
</dbReference>
<dbReference type="InterPro" id="IPR014325">
    <property type="entry name" value="RNA_pol_sigma-E_actinobac"/>
</dbReference>
<dbReference type="InterPro" id="IPR036388">
    <property type="entry name" value="WH-like_DNA-bd_sf"/>
</dbReference>
<dbReference type="InterPro" id="IPR013324">
    <property type="entry name" value="RNA_pol_sigma_r3/r4-like"/>
</dbReference>
<dbReference type="NCBIfam" id="TIGR02937">
    <property type="entry name" value="sigma70-ECF"/>
    <property type="match status" value="1"/>
</dbReference>
<dbReference type="CDD" id="cd06171">
    <property type="entry name" value="Sigma70_r4"/>
    <property type="match status" value="1"/>
</dbReference>
<evidence type="ECO:0000256" key="2">
    <source>
        <dbReference type="ARBA" id="ARBA00023015"/>
    </source>
</evidence>
<sequence>MFAEVSDEARVQVDVTRTKDQEFTAFVHEAGPYLHKTALLLSGDAHRAEELVQATFERTYRSWHRARAGEPRAYARRILLNLRIDGWRRTRGEVVSDVVPAGSVAGPAEGVAVRDEVVRALAALPLAQRRVVVLRHLLDLTEQQTARELGIAVGTVKSANARGIARLREIFQEGER</sequence>
<dbReference type="InterPro" id="IPR013325">
    <property type="entry name" value="RNA_pol_sigma_r2"/>
</dbReference>
<evidence type="ECO:0000256" key="3">
    <source>
        <dbReference type="ARBA" id="ARBA00023082"/>
    </source>
</evidence>
<keyword evidence="2" id="KW-0805">Transcription regulation</keyword>
<dbReference type="PANTHER" id="PTHR43133:SF50">
    <property type="entry name" value="ECF RNA POLYMERASE SIGMA FACTOR SIGM"/>
    <property type="match status" value="1"/>
</dbReference>
<dbReference type="Gene3D" id="1.10.10.10">
    <property type="entry name" value="Winged helix-like DNA-binding domain superfamily/Winged helix DNA-binding domain"/>
    <property type="match status" value="1"/>
</dbReference>
<feature type="domain" description="RNA polymerase sigma factor 70 region 4 type 2" evidence="7">
    <location>
        <begin position="115"/>
        <end position="167"/>
    </location>
</feature>
<dbReference type="Pfam" id="PF04542">
    <property type="entry name" value="Sigma70_r2"/>
    <property type="match status" value="1"/>
</dbReference>
<evidence type="ECO:0000259" key="6">
    <source>
        <dbReference type="Pfam" id="PF04542"/>
    </source>
</evidence>
<gene>
    <name evidence="8" type="ORF">FHX71_004829</name>
</gene>
<keyword evidence="4" id="KW-0238">DNA-binding</keyword>
<evidence type="ECO:0000313" key="9">
    <source>
        <dbReference type="Proteomes" id="UP000540568"/>
    </source>
</evidence>
<keyword evidence="9" id="KW-1185">Reference proteome</keyword>
<evidence type="ECO:0000256" key="1">
    <source>
        <dbReference type="ARBA" id="ARBA00010641"/>
    </source>
</evidence>